<comment type="caution">
    <text evidence="2">The sequence shown here is derived from an EMBL/GenBank/DDBJ whole genome shotgun (WGS) entry which is preliminary data.</text>
</comment>
<organism evidence="2 3">
    <name type="scientific">Mortierella alpina</name>
    <name type="common">Oleaginous fungus</name>
    <name type="synonym">Mortierella renispora</name>
    <dbReference type="NCBI Taxonomy" id="64518"/>
    <lineage>
        <taxon>Eukaryota</taxon>
        <taxon>Fungi</taxon>
        <taxon>Fungi incertae sedis</taxon>
        <taxon>Mucoromycota</taxon>
        <taxon>Mortierellomycotina</taxon>
        <taxon>Mortierellomycetes</taxon>
        <taxon>Mortierellales</taxon>
        <taxon>Mortierellaceae</taxon>
        <taxon>Mortierella</taxon>
    </lineage>
</organism>
<evidence type="ECO:0000313" key="2">
    <source>
        <dbReference type="EMBL" id="KAG9322431.1"/>
    </source>
</evidence>
<reference evidence="2" key="1">
    <citation type="submission" date="2021-07" db="EMBL/GenBank/DDBJ databases">
        <title>Draft genome of Mortierella alpina, strain LL118, isolated from an aspen leaf litter sample.</title>
        <authorList>
            <person name="Yang S."/>
            <person name="Vinatzer B.A."/>
        </authorList>
    </citation>
    <scope>NUCLEOTIDE SEQUENCE</scope>
    <source>
        <strain evidence="2">LL118</strain>
    </source>
</reference>
<keyword evidence="1" id="KW-0732">Signal</keyword>
<gene>
    <name evidence="2" type="ORF">KVV02_004785</name>
</gene>
<evidence type="ECO:0000313" key="3">
    <source>
        <dbReference type="Proteomes" id="UP000717515"/>
    </source>
</evidence>
<feature type="signal peptide" evidence="1">
    <location>
        <begin position="1"/>
        <end position="22"/>
    </location>
</feature>
<evidence type="ECO:0000256" key="1">
    <source>
        <dbReference type="SAM" id="SignalP"/>
    </source>
</evidence>
<proteinExistence type="predicted"/>
<accession>A0A9P8CXJ6</accession>
<dbReference type="Proteomes" id="UP000717515">
    <property type="component" value="Unassembled WGS sequence"/>
</dbReference>
<sequence length="156" mass="17870">MNYTTMKLSVLFILSVFTVMQACEGKVSVKPGFTKNLLDVIGNWLGIGQTNMGDWYQWSHQCNWPLIKNIVLNCPTSSPSSDVELDPKSDTQAKAALEKFSVENWDRATVAKMTFQQRSDLFKPCFDNEHNFLLCTQRSWTILGMDMCEVWHHANQ</sequence>
<feature type="chain" id="PRO_5040231255" description="Secreted protein" evidence="1">
    <location>
        <begin position="23"/>
        <end position="156"/>
    </location>
</feature>
<name>A0A9P8CXJ6_MORAP</name>
<dbReference type="EMBL" id="JAIFTL010000147">
    <property type="protein sequence ID" value="KAG9322431.1"/>
    <property type="molecule type" value="Genomic_DNA"/>
</dbReference>
<protein>
    <recommendedName>
        <fullName evidence="4">Secreted protein</fullName>
    </recommendedName>
</protein>
<dbReference type="AlphaFoldDB" id="A0A9P8CXJ6"/>
<dbReference type="PROSITE" id="PS51257">
    <property type="entry name" value="PROKAR_LIPOPROTEIN"/>
    <property type="match status" value="1"/>
</dbReference>
<evidence type="ECO:0008006" key="4">
    <source>
        <dbReference type="Google" id="ProtNLM"/>
    </source>
</evidence>